<organism evidence="1 2">
    <name type="scientific">Protea cynaroides</name>
    <dbReference type="NCBI Taxonomy" id="273540"/>
    <lineage>
        <taxon>Eukaryota</taxon>
        <taxon>Viridiplantae</taxon>
        <taxon>Streptophyta</taxon>
        <taxon>Embryophyta</taxon>
        <taxon>Tracheophyta</taxon>
        <taxon>Spermatophyta</taxon>
        <taxon>Magnoliopsida</taxon>
        <taxon>Proteales</taxon>
        <taxon>Proteaceae</taxon>
        <taxon>Protea</taxon>
    </lineage>
</organism>
<dbReference type="EMBL" id="JAMYWD010000923">
    <property type="protein sequence ID" value="KAJ4946671.1"/>
    <property type="molecule type" value="Genomic_DNA"/>
</dbReference>
<accession>A0A9Q0GLN4</accession>
<keyword evidence="2" id="KW-1185">Reference proteome</keyword>
<gene>
    <name evidence="1" type="ORF">NE237_000017</name>
</gene>
<protein>
    <submittedName>
        <fullName evidence="1">Uncharacterized protein</fullName>
    </submittedName>
</protein>
<sequence length="107" mass="11691">MATSVDEQDSSSHDVGGDEVPAAAATLTIVVEMVELRELLGDVCSLVTTLDDQRRAHQTSLVAHKHEITYTRTALVIVGLIAPMPDDVATSASARRESTHRLRLRQW</sequence>
<dbReference type="Proteomes" id="UP001141806">
    <property type="component" value="Unassembled WGS sequence"/>
</dbReference>
<evidence type="ECO:0000313" key="1">
    <source>
        <dbReference type="EMBL" id="KAJ4946671.1"/>
    </source>
</evidence>
<dbReference type="AlphaFoldDB" id="A0A9Q0GLN4"/>
<proteinExistence type="predicted"/>
<reference evidence="1" key="1">
    <citation type="journal article" date="2023" name="Plant J.">
        <title>The genome of the king protea, Protea cynaroides.</title>
        <authorList>
            <person name="Chang J."/>
            <person name="Duong T.A."/>
            <person name="Schoeman C."/>
            <person name="Ma X."/>
            <person name="Roodt D."/>
            <person name="Barker N."/>
            <person name="Li Z."/>
            <person name="Van de Peer Y."/>
            <person name="Mizrachi E."/>
        </authorList>
    </citation>
    <scope>NUCLEOTIDE SEQUENCE</scope>
    <source>
        <tissue evidence="1">Young leaves</tissue>
    </source>
</reference>
<comment type="caution">
    <text evidence="1">The sequence shown here is derived from an EMBL/GenBank/DDBJ whole genome shotgun (WGS) entry which is preliminary data.</text>
</comment>
<name>A0A9Q0GLN4_9MAGN</name>
<evidence type="ECO:0000313" key="2">
    <source>
        <dbReference type="Proteomes" id="UP001141806"/>
    </source>
</evidence>